<evidence type="ECO:0000256" key="1">
    <source>
        <dbReference type="SAM" id="Coils"/>
    </source>
</evidence>
<gene>
    <name evidence="3" type="ORF">E5333_14680</name>
</gene>
<feature type="transmembrane region" description="Helical" evidence="2">
    <location>
        <begin position="6"/>
        <end position="23"/>
    </location>
</feature>
<feature type="coiled-coil region" evidence="1">
    <location>
        <begin position="67"/>
        <end position="97"/>
    </location>
</feature>
<comment type="caution">
    <text evidence="3">The sequence shown here is derived from an EMBL/GenBank/DDBJ whole genome shotgun (WGS) entry which is preliminary data.</text>
</comment>
<evidence type="ECO:0000313" key="3">
    <source>
        <dbReference type="EMBL" id="TGY68708.1"/>
    </source>
</evidence>
<accession>A0A4S2FIM5</accession>
<name>A0A4S2FIM5_9BACT</name>
<dbReference type="Proteomes" id="UP000306630">
    <property type="component" value="Unassembled WGS sequence"/>
</dbReference>
<protein>
    <submittedName>
        <fullName evidence="3">Uncharacterized protein</fullName>
    </submittedName>
</protein>
<reference evidence="3 4" key="1">
    <citation type="submission" date="2019-04" db="EMBL/GenBank/DDBJ databases">
        <title>Microbes associate with the intestines of laboratory mice.</title>
        <authorList>
            <person name="Navarre W."/>
            <person name="Wong E."/>
            <person name="Huang K."/>
            <person name="Tropini C."/>
            <person name="Ng K."/>
            <person name="Yu B."/>
        </authorList>
    </citation>
    <scope>NUCLEOTIDE SEQUENCE [LARGE SCALE GENOMIC DNA]</scope>
    <source>
        <strain evidence="3 4">NM06_A21</strain>
    </source>
</reference>
<keyword evidence="1" id="KW-0175">Coiled coil</keyword>
<keyword evidence="2" id="KW-1133">Transmembrane helix</keyword>
<organism evidence="3 4">
    <name type="scientific">Muribaculum intestinale</name>
    <dbReference type="NCBI Taxonomy" id="1796646"/>
    <lineage>
        <taxon>Bacteria</taxon>
        <taxon>Pseudomonadati</taxon>
        <taxon>Bacteroidota</taxon>
        <taxon>Bacteroidia</taxon>
        <taxon>Bacteroidales</taxon>
        <taxon>Muribaculaceae</taxon>
        <taxon>Muribaculum</taxon>
    </lineage>
</organism>
<keyword evidence="2" id="KW-0812">Transmembrane</keyword>
<keyword evidence="2" id="KW-0472">Membrane</keyword>
<dbReference type="AlphaFoldDB" id="A0A4S2FIM5"/>
<proteinExistence type="predicted"/>
<evidence type="ECO:0000313" key="4">
    <source>
        <dbReference type="Proteomes" id="UP000306630"/>
    </source>
</evidence>
<sequence>MIEMSYSCFIGIGLFMFFMFALLKGASVMQKRELYDESVKSIKNEIRCLFSQLRAEKTGNRQFPDVVARMEAAADKIEKAADRIDRAASAIQRSSNKIANSSSINDSVKFEVVQPWLSR</sequence>
<evidence type="ECO:0000256" key="2">
    <source>
        <dbReference type="SAM" id="Phobius"/>
    </source>
</evidence>
<dbReference type="EMBL" id="SRYD01000088">
    <property type="protein sequence ID" value="TGY68708.1"/>
    <property type="molecule type" value="Genomic_DNA"/>
</dbReference>
<dbReference type="RefSeq" id="WP_135993979.1">
    <property type="nucleotide sequence ID" value="NZ_SRYD01000088.1"/>
</dbReference>